<protein>
    <recommendedName>
        <fullName evidence="1">DUF3786 domain-containing protein</fullName>
    </recommendedName>
</protein>
<evidence type="ECO:0000313" key="2">
    <source>
        <dbReference type="EMBL" id="SJZ57660.1"/>
    </source>
</evidence>
<sequence>MSYANIDQTFTLAFENLKAAFHNAKKLETRLWDKNITVDLANGNFQPEIDTVSKILVCHYLGSKSSMPWDGQWLSFKELPDGEIYNIPFQKRTIFPLLKLINDEPSKLIKLKEKLNGEEGTFGDISIILNPFPELYLAYIYWQGDEEFPANANILFSSNFPYYLPTEDCVVLASSAIWQLKSI</sequence>
<evidence type="ECO:0000313" key="3">
    <source>
        <dbReference type="Proteomes" id="UP000189933"/>
    </source>
</evidence>
<dbReference type="Proteomes" id="UP000189933">
    <property type="component" value="Unassembled WGS sequence"/>
</dbReference>
<dbReference type="AlphaFoldDB" id="A0A1T4LSF5"/>
<dbReference type="InterPro" id="IPR024264">
    <property type="entry name" value="DUF3786"/>
</dbReference>
<accession>A0A1T4LSF5</accession>
<gene>
    <name evidence="2" type="ORF">SAMN02745885_00287</name>
</gene>
<evidence type="ECO:0000259" key="1">
    <source>
        <dbReference type="Pfam" id="PF12654"/>
    </source>
</evidence>
<dbReference type="EMBL" id="FUXM01000002">
    <property type="protein sequence ID" value="SJZ57660.1"/>
    <property type="molecule type" value="Genomic_DNA"/>
</dbReference>
<proteinExistence type="predicted"/>
<feature type="domain" description="DUF3786" evidence="1">
    <location>
        <begin position="14"/>
        <end position="175"/>
    </location>
</feature>
<dbReference type="RefSeq" id="WP_078664441.1">
    <property type="nucleotide sequence ID" value="NZ_FUXM01000002.1"/>
</dbReference>
<reference evidence="3" key="1">
    <citation type="submission" date="2017-02" db="EMBL/GenBank/DDBJ databases">
        <authorList>
            <person name="Varghese N."/>
            <person name="Submissions S."/>
        </authorList>
    </citation>
    <scope>NUCLEOTIDE SEQUENCE [LARGE SCALE GENOMIC DNA]</scope>
    <source>
        <strain evidence="3">DSM 16521</strain>
    </source>
</reference>
<name>A0A1T4LSF5_9FIRM</name>
<dbReference type="OrthoDB" id="159408at2"/>
<dbReference type="Pfam" id="PF12654">
    <property type="entry name" value="DUF3786"/>
    <property type="match status" value="1"/>
</dbReference>
<keyword evidence="3" id="KW-1185">Reference proteome</keyword>
<organism evidence="2 3">
    <name type="scientific">Carboxydocella sporoproducens DSM 16521</name>
    <dbReference type="NCBI Taxonomy" id="1121270"/>
    <lineage>
        <taxon>Bacteria</taxon>
        <taxon>Bacillati</taxon>
        <taxon>Bacillota</taxon>
        <taxon>Clostridia</taxon>
        <taxon>Eubacteriales</taxon>
        <taxon>Clostridiales Family XVI. Incertae Sedis</taxon>
        <taxon>Carboxydocella</taxon>
    </lineage>
</organism>